<evidence type="ECO:0000259" key="8">
    <source>
        <dbReference type="PROSITE" id="PS50928"/>
    </source>
</evidence>
<sequence>MSCCRPCCCSPPSSPSPSSATRYAPHSTRARPAVCGWAPARRRPVTDRFPGVRFAAKRLLGAVLVLLVLSAALYALFYLVPGDPAQLACGERCSPAQVAQVRGQLGLDEPAFAQYLHFLQGLFAGRDYSAGTSLQHCAAPCLGLSHQNDQQVTTLILAGLPATASLAFGAMVVWLALGVGTGLLSALRRGGATERVLTVLTLAGTGTPVFILGLLLLMAVCAYLQWLPFPSYVPLSQDPEQWAWNMLLPWLTLGLFESAKYARLTRSSTLEVLAEDHIRTFRAYGVSERAVVTRHALRGALPPVIALSALDLGSMMGGAMLTEQLFGIPGLGRLLIESVRSVDLPVVVGVVLVIGTAVVLANALADVLYALADRRVVLS</sequence>
<keyword evidence="5 7" id="KW-1133">Transmembrane helix</keyword>
<feature type="transmembrane region" description="Helical" evidence="7">
    <location>
        <begin position="346"/>
        <end position="372"/>
    </location>
</feature>
<dbReference type="Pfam" id="PF19300">
    <property type="entry name" value="BPD_transp_1_N"/>
    <property type="match status" value="1"/>
</dbReference>
<keyword evidence="4 7" id="KW-0812">Transmembrane</keyword>
<dbReference type="Pfam" id="PF00528">
    <property type="entry name" value="BPD_transp_1"/>
    <property type="match status" value="1"/>
</dbReference>
<evidence type="ECO:0000256" key="3">
    <source>
        <dbReference type="ARBA" id="ARBA00022475"/>
    </source>
</evidence>
<evidence type="ECO:0000256" key="5">
    <source>
        <dbReference type="ARBA" id="ARBA00022989"/>
    </source>
</evidence>
<feature type="transmembrane region" description="Helical" evidence="7">
    <location>
        <begin position="59"/>
        <end position="80"/>
    </location>
</feature>
<comment type="subcellular location">
    <subcellularLocation>
        <location evidence="1 7">Cell membrane</location>
        <topology evidence="1 7">Multi-pass membrane protein</topology>
    </subcellularLocation>
</comment>
<dbReference type="PANTHER" id="PTHR43163:SF6">
    <property type="entry name" value="DIPEPTIDE TRANSPORT SYSTEM PERMEASE PROTEIN DPPB-RELATED"/>
    <property type="match status" value="1"/>
</dbReference>
<feature type="transmembrane region" description="Helical" evidence="7">
    <location>
        <begin position="304"/>
        <end position="326"/>
    </location>
</feature>
<feature type="transmembrane region" description="Helical" evidence="7">
    <location>
        <begin position="199"/>
        <end position="226"/>
    </location>
</feature>
<dbReference type="AlphaFoldDB" id="A0A7W0I7P7"/>
<feature type="transmembrane region" description="Helical" evidence="7">
    <location>
        <begin position="242"/>
        <end position="259"/>
    </location>
</feature>
<evidence type="ECO:0000256" key="2">
    <source>
        <dbReference type="ARBA" id="ARBA00022448"/>
    </source>
</evidence>
<comment type="caution">
    <text evidence="9">The sequence shown here is derived from an EMBL/GenBank/DDBJ whole genome shotgun (WGS) entry which is preliminary data.</text>
</comment>
<dbReference type="InterPro" id="IPR000515">
    <property type="entry name" value="MetI-like"/>
</dbReference>
<evidence type="ECO:0000313" key="10">
    <source>
        <dbReference type="Proteomes" id="UP000545761"/>
    </source>
</evidence>
<dbReference type="SUPFAM" id="SSF161098">
    <property type="entry name" value="MetI-like"/>
    <property type="match status" value="1"/>
</dbReference>
<dbReference type="InterPro" id="IPR045621">
    <property type="entry name" value="BPD_transp_1_N"/>
</dbReference>
<proteinExistence type="inferred from homology"/>
<protein>
    <submittedName>
        <fullName evidence="9">ABC transporter permease</fullName>
    </submittedName>
</protein>
<name>A0A7W0I7P7_9ACTN</name>
<dbReference type="EMBL" id="JACEHE010000003">
    <property type="protein sequence ID" value="MBA2945545.1"/>
    <property type="molecule type" value="Genomic_DNA"/>
</dbReference>
<feature type="domain" description="ABC transmembrane type-1" evidence="8">
    <location>
        <begin position="160"/>
        <end position="369"/>
    </location>
</feature>
<evidence type="ECO:0000256" key="1">
    <source>
        <dbReference type="ARBA" id="ARBA00004651"/>
    </source>
</evidence>
<dbReference type="GO" id="GO:0005886">
    <property type="term" value="C:plasma membrane"/>
    <property type="evidence" value="ECO:0007669"/>
    <property type="project" value="UniProtKB-SubCell"/>
</dbReference>
<dbReference type="Gene3D" id="1.10.3720.10">
    <property type="entry name" value="MetI-like"/>
    <property type="match status" value="1"/>
</dbReference>
<reference evidence="9 10" key="1">
    <citation type="submission" date="2020-07" db="EMBL/GenBank/DDBJ databases">
        <title>Streptomyces isolated from Indian soil.</title>
        <authorList>
            <person name="Mandal S."/>
            <person name="Maiti P.K."/>
        </authorList>
    </citation>
    <scope>NUCLEOTIDE SEQUENCE [LARGE SCALE GENOMIC DNA]</scope>
    <source>
        <strain evidence="9 10">PSKA28</strain>
    </source>
</reference>
<evidence type="ECO:0000256" key="4">
    <source>
        <dbReference type="ARBA" id="ARBA00022692"/>
    </source>
</evidence>
<keyword evidence="3" id="KW-1003">Cell membrane</keyword>
<gene>
    <name evidence="9" type="ORF">H1D24_06860</name>
</gene>
<feature type="transmembrane region" description="Helical" evidence="7">
    <location>
        <begin position="166"/>
        <end position="187"/>
    </location>
</feature>
<organism evidence="9 10">
    <name type="scientific">Streptomyces himalayensis subsp. himalayensis</name>
    <dbReference type="NCBI Taxonomy" id="2756131"/>
    <lineage>
        <taxon>Bacteria</taxon>
        <taxon>Bacillati</taxon>
        <taxon>Actinomycetota</taxon>
        <taxon>Actinomycetes</taxon>
        <taxon>Kitasatosporales</taxon>
        <taxon>Streptomycetaceae</taxon>
        <taxon>Streptomyces</taxon>
        <taxon>Streptomyces himalayensis</taxon>
    </lineage>
</organism>
<dbReference type="InterPro" id="IPR035906">
    <property type="entry name" value="MetI-like_sf"/>
</dbReference>
<dbReference type="PROSITE" id="PS50928">
    <property type="entry name" value="ABC_TM1"/>
    <property type="match status" value="1"/>
</dbReference>
<dbReference type="PANTHER" id="PTHR43163">
    <property type="entry name" value="DIPEPTIDE TRANSPORT SYSTEM PERMEASE PROTEIN DPPB-RELATED"/>
    <property type="match status" value="1"/>
</dbReference>
<comment type="similarity">
    <text evidence="7">Belongs to the binding-protein-dependent transport system permease family.</text>
</comment>
<accession>A0A7W0I7P7</accession>
<evidence type="ECO:0000256" key="6">
    <source>
        <dbReference type="ARBA" id="ARBA00023136"/>
    </source>
</evidence>
<dbReference type="GO" id="GO:0055085">
    <property type="term" value="P:transmembrane transport"/>
    <property type="evidence" value="ECO:0007669"/>
    <property type="project" value="InterPro"/>
</dbReference>
<dbReference type="Proteomes" id="UP000545761">
    <property type="component" value="Unassembled WGS sequence"/>
</dbReference>
<evidence type="ECO:0000313" key="9">
    <source>
        <dbReference type="EMBL" id="MBA2945545.1"/>
    </source>
</evidence>
<keyword evidence="6 7" id="KW-0472">Membrane</keyword>
<evidence type="ECO:0000256" key="7">
    <source>
        <dbReference type="RuleBase" id="RU363032"/>
    </source>
</evidence>
<keyword evidence="2 7" id="KW-0813">Transport</keyword>
<dbReference type="CDD" id="cd06261">
    <property type="entry name" value="TM_PBP2"/>
    <property type="match status" value="1"/>
</dbReference>